<name>X0RVW5_9ZZZZ</name>
<dbReference type="PANTHER" id="PTHR33254">
    <property type="entry name" value="4-HYDROXY-4-METHYL-2-OXOGLUTARATE ALDOLASE 3-RELATED"/>
    <property type="match status" value="1"/>
</dbReference>
<evidence type="ECO:0008006" key="2">
    <source>
        <dbReference type="Google" id="ProtNLM"/>
    </source>
</evidence>
<reference evidence="1" key="1">
    <citation type="journal article" date="2014" name="Front. Microbiol.">
        <title>High frequency of phylogenetically diverse reductive dehalogenase-homologous genes in deep subseafloor sedimentary metagenomes.</title>
        <authorList>
            <person name="Kawai M."/>
            <person name="Futagami T."/>
            <person name="Toyoda A."/>
            <person name="Takaki Y."/>
            <person name="Nishi S."/>
            <person name="Hori S."/>
            <person name="Arai W."/>
            <person name="Tsubouchi T."/>
            <person name="Morono Y."/>
            <person name="Uchiyama I."/>
            <person name="Ito T."/>
            <person name="Fujiyama A."/>
            <person name="Inagaki F."/>
            <person name="Takami H."/>
        </authorList>
    </citation>
    <scope>NUCLEOTIDE SEQUENCE</scope>
    <source>
        <strain evidence="1">Expedition CK06-06</strain>
    </source>
</reference>
<accession>X0RVW5</accession>
<comment type="caution">
    <text evidence="1">The sequence shown here is derived from an EMBL/GenBank/DDBJ whole genome shotgun (WGS) entry which is preliminary data.</text>
</comment>
<dbReference type="SUPFAM" id="SSF89562">
    <property type="entry name" value="RraA-like"/>
    <property type="match status" value="1"/>
</dbReference>
<protein>
    <recommendedName>
        <fullName evidence="2">Dimethylmenaquinone methyltransferase</fullName>
    </recommendedName>
</protein>
<dbReference type="InterPro" id="IPR036704">
    <property type="entry name" value="RraA/RraA-like_sf"/>
</dbReference>
<sequence length="212" mass="23647">MRSYPSTVLSDVLDNMNRPQCILPAEIRSECSHSMAGRARTIQISSMISSEENSGDIYHSLHFIEQLEPGDILVVAVDPPLRNYAFFGGLMAALSERVGLGGIIIDGKTRDWDSTVDKKSFPIFSRGYYPQDMHYRGVVRQVDCEVIIGSWPVVRPGDYMFGDADGIVVVPFELSLEVFARADKVISNEVIIEDLITDGIPMKQILDERGDF</sequence>
<dbReference type="Pfam" id="PF03737">
    <property type="entry name" value="RraA-like"/>
    <property type="match status" value="1"/>
</dbReference>
<dbReference type="PANTHER" id="PTHR33254:SF4">
    <property type="entry name" value="4-HYDROXY-4-METHYL-2-OXOGLUTARATE ALDOLASE 3-RELATED"/>
    <property type="match status" value="1"/>
</dbReference>
<dbReference type="CDD" id="cd16841">
    <property type="entry name" value="RraA_family"/>
    <property type="match status" value="1"/>
</dbReference>
<dbReference type="Gene3D" id="3.50.30.40">
    <property type="entry name" value="Ribonuclease E inhibitor RraA/RraA-like"/>
    <property type="match status" value="1"/>
</dbReference>
<dbReference type="AlphaFoldDB" id="X0RVW5"/>
<dbReference type="EMBL" id="BARS01008907">
    <property type="protein sequence ID" value="GAF67902.1"/>
    <property type="molecule type" value="Genomic_DNA"/>
</dbReference>
<proteinExistence type="predicted"/>
<gene>
    <name evidence="1" type="ORF">S01H1_16869</name>
</gene>
<evidence type="ECO:0000313" key="1">
    <source>
        <dbReference type="EMBL" id="GAF67902.1"/>
    </source>
</evidence>
<dbReference type="InterPro" id="IPR005493">
    <property type="entry name" value="RraA/RraA-like"/>
</dbReference>
<organism evidence="1">
    <name type="scientific">marine sediment metagenome</name>
    <dbReference type="NCBI Taxonomy" id="412755"/>
    <lineage>
        <taxon>unclassified sequences</taxon>
        <taxon>metagenomes</taxon>
        <taxon>ecological metagenomes</taxon>
    </lineage>
</organism>